<dbReference type="PATRIC" id="fig|1078020.3.peg.1312"/>
<keyword evidence="5" id="KW-1133">Transmembrane helix</keyword>
<keyword evidence="9" id="KW-1185">Reference proteome</keyword>
<keyword evidence="3" id="KW-0812">Transmembrane</keyword>
<dbReference type="SUPFAM" id="SSF48317">
    <property type="entry name" value="Acid phosphatase/Vanadium-dependent haloperoxidase"/>
    <property type="match status" value="1"/>
</dbReference>
<dbReference type="InterPro" id="IPR000326">
    <property type="entry name" value="PAP2/HPO"/>
</dbReference>
<dbReference type="CDD" id="cd01610">
    <property type="entry name" value="PAP2_like"/>
    <property type="match status" value="1"/>
</dbReference>
<dbReference type="InterPro" id="IPR036938">
    <property type="entry name" value="PAP2/HPO_sf"/>
</dbReference>
<protein>
    <submittedName>
        <fullName evidence="8">PAP2 superfamily protein</fullName>
    </submittedName>
</protein>
<comment type="caution">
    <text evidence="8">The sequence shown here is derived from an EMBL/GenBank/DDBJ whole genome shotgun (WGS) entry which is preliminary data.</text>
</comment>
<evidence type="ECO:0000256" key="3">
    <source>
        <dbReference type="ARBA" id="ARBA00022692"/>
    </source>
</evidence>
<sequence>MREQMAEPLGREEAALVTIQAALAGRPGVLAAARALSHFGEHSLGWLGLAGLGALTQPARRRSWLAVGVGAFAAHAAAVLIKRVVRRRRPEHEAIRVHVATPSRLSFPSAHATSTTAAALLLARTTGSVLPLLLIPPMAVSRLVLGVHYPTDVLTGVAVGAATATAVDLVTRKEADGLSEADR</sequence>
<comment type="subcellular location">
    <subcellularLocation>
        <location evidence="1">Cell membrane</location>
        <topology evidence="1">Multi-pass membrane protein</topology>
    </subcellularLocation>
</comment>
<evidence type="ECO:0000313" key="9">
    <source>
        <dbReference type="Proteomes" id="UP000004915"/>
    </source>
</evidence>
<dbReference type="Proteomes" id="UP000004915">
    <property type="component" value="Unassembled WGS sequence"/>
</dbReference>
<dbReference type="Pfam" id="PF01569">
    <property type="entry name" value="PAP2"/>
    <property type="match status" value="1"/>
</dbReference>
<evidence type="ECO:0000256" key="4">
    <source>
        <dbReference type="ARBA" id="ARBA00022801"/>
    </source>
</evidence>
<evidence type="ECO:0000256" key="1">
    <source>
        <dbReference type="ARBA" id="ARBA00004651"/>
    </source>
</evidence>
<dbReference type="PANTHER" id="PTHR14969:SF62">
    <property type="entry name" value="DECAPRENYLPHOSPHORYL-5-PHOSPHORIBOSE PHOSPHATASE RV3807C-RELATED"/>
    <property type="match status" value="1"/>
</dbReference>
<dbReference type="AlphaFoldDB" id="G7CEB3"/>
<dbReference type="eggNOG" id="COG0671">
    <property type="taxonomic scope" value="Bacteria"/>
</dbReference>
<evidence type="ECO:0000256" key="6">
    <source>
        <dbReference type="ARBA" id="ARBA00023136"/>
    </source>
</evidence>
<dbReference type="GO" id="GO:0005886">
    <property type="term" value="C:plasma membrane"/>
    <property type="evidence" value="ECO:0007669"/>
    <property type="project" value="UniProtKB-SubCell"/>
</dbReference>
<keyword evidence="2" id="KW-1003">Cell membrane</keyword>
<feature type="domain" description="Phosphatidic acid phosphatase type 2/haloperoxidase" evidence="7">
    <location>
        <begin position="66"/>
        <end position="168"/>
    </location>
</feature>
<evidence type="ECO:0000256" key="2">
    <source>
        <dbReference type="ARBA" id="ARBA00022475"/>
    </source>
</evidence>
<dbReference type="GO" id="GO:0016787">
    <property type="term" value="F:hydrolase activity"/>
    <property type="evidence" value="ECO:0007669"/>
    <property type="project" value="UniProtKB-KW"/>
</dbReference>
<dbReference type="Gene3D" id="1.20.144.10">
    <property type="entry name" value="Phosphatidic acid phosphatase type 2/haloperoxidase"/>
    <property type="match status" value="1"/>
</dbReference>
<dbReference type="SMART" id="SM00014">
    <property type="entry name" value="acidPPc"/>
    <property type="match status" value="1"/>
</dbReference>
<proteinExistence type="predicted"/>
<name>G7CEB3_MYCT3</name>
<evidence type="ECO:0000313" key="8">
    <source>
        <dbReference type="EMBL" id="EHI13684.1"/>
    </source>
</evidence>
<gene>
    <name evidence="8" type="ORF">KEK_06635</name>
</gene>
<keyword evidence="6" id="KW-0472">Membrane</keyword>
<organism evidence="8 9">
    <name type="scientific">Mycolicibacterium thermoresistibile (strain ATCC 19527 / DSM 44167 / CIP 105390 / JCM 6362 / NCTC 10409 / 316)</name>
    <name type="common">Mycobacterium thermoresistibile</name>
    <dbReference type="NCBI Taxonomy" id="1078020"/>
    <lineage>
        <taxon>Bacteria</taxon>
        <taxon>Bacillati</taxon>
        <taxon>Actinomycetota</taxon>
        <taxon>Actinomycetes</taxon>
        <taxon>Mycobacteriales</taxon>
        <taxon>Mycobacteriaceae</taxon>
        <taxon>Mycolicibacterium</taxon>
    </lineage>
</organism>
<evidence type="ECO:0000259" key="7">
    <source>
        <dbReference type="SMART" id="SM00014"/>
    </source>
</evidence>
<dbReference type="EMBL" id="AGVE01000029">
    <property type="protein sequence ID" value="EHI13684.1"/>
    <property type="molecule type" value="Genomic_DNA"/>
</dbReference>
<evidence type="ECO:0000256" key="5">
    <source>
        <dbReference type="ARBA" id="ARBA00022989"/>
    </source>
</evidence>
<dbReference type="PANTHER" id="PTHR14969">
    <property type="entry name" value="SPHINGOSINE-1-PHOSPHATE PHOSPHOHYDROLASE"/>
    <property type="match status" value="1"/>
</dbReference>
<accession>G7CEB3</accession>
<reference evidence="8 9" key="1">
    <citation type="submission" date="2011-11" db="EMBL/GenBank/DDBJ databases">
        <authorList>
            <consortium name="Tuberculosis Structural Genomics Consortium"/>
            <person name="Ioerger T.R."/>
        </authorList>
    </citation>
    <scope>NUCLEOTIDE SEQUENCE [LARGE SCALE GENOMIC DNA]</scope>
    <source>
        <strain evidence="9">ATCC 19527 / DSM 44167 / CIP 105390 / JCM 6362 / NCTC 10409 / 316</strain>
    </source>
</reference>
<keyword evidence="4" id="KW-0378">Hydrolase</keyword>